<gene>
    <name evidence="1" type="ORF">CALMAC_LOCUS12662</name>
</gene>
<keyword evidence="2" id="KW-1185">Reference proteome</keyword>
<feature type="non-terminal residue" evidence="1">
    <location>
        <position position="1"/>
    </location>
</feature>
<dbReference type="Proteomes" id="UP000410492">
    <property type="component" value="Unassembled WGS sequence"/>
</dbReference>
<sequence>LKIIYRKRKLFSTELLYHETHIFRIKHIYVYQCLLKMYSKQESFKKLSTASRATTYFNLGVHFFKKTLTQRTFLYHGPNFLNILPADLKCIKKFNEYKNKIKNFMIKNQEKLNFKKFD</sequence>
<reference evidence="1 2" key="1">
    <citation type="submission" date="2019-01" db="EMBL/GenBank/DDBJ databases">
        <authorList>
            <person name="Sayadi A."/>
        </authorList>
    </citation>
    <scope>NUCLEOTIDE SEQUENCE [LARGE SCALE GENOMIC DNA]</scope>
</reference>
<name>A0A653CZS7_CALMS</name>
<protein>
    <submittedName>
        <fullName evidence="1">Uncharacterized protein</fullName>
    </submittedName>
</protein>
<accession>A0A653CZS7</accession>
<dbReference type="AlphaFoldDB" id="A0A653CZS7"/>
<proteinExistence type="predicted"/>
<organism evidence="1 2">
    <name type="scientific">Callosobruchus maculatus</name>
    <name type="common">Southern cowpea weevil</name>
    <name type="synonym">Pulse bruchid</name>
    <dbReference type="NCBI Taxonomy" id="64391"/>
    <lineage>
        <taxon>Eukaryota</taxon>
        <taxon>Metazoa</taxon>
        <taxon>Ecdysozoa</taxon>
        <taxon>Arthropoda</taxon>
        <taxon>Hexapoda</taxon>
        <taxon>Insecta</taxon>
        <taxon>Pterygota</taxon>
        <taxon>Neoptera</taxon>
        <taxon>Endopterygota</taxon>
        <taxon>Coleoptera</taxon>
        <taxon>Polyphaga</taxon>
        <taxon>Cucujiformia</taxon>
        <taxon>Chrysomeloidea</taxon>
        <taxon>Chrysomelidae</taxon>
        <taxon>Bruchinae</taxon>
        <taxon>Bruchini</taxon>
        <taxon>Callosobruchus</taxon>
    </lineage>
</organism>
<dbReference type="OrthoDB" id="445826at2759"/>
<dbReference type="EMBL" id="CAACVG010009217">
    <property type="protein sequence ID" value="VEN52594.1"/>
    <property type="molecule type" value="Genomic_DNA"/>
</dbReference>
<evidence type="ECO:0000313" key="2">
    <source>
        <dbReference type="Proteomes" id="UP000410492"/>
    </source>
</evidence>
<evidence type="ECO:0000313" key="1">
    <source>
        <dbReference type="EMBL" id="VEN52594.1"/>
    </source>
</evidence>